<protein>
    <recommendedName>
        <fullName evidence="2">DUF4604 domain-containing protein</fullName>
    </recommendedName>
</protein>
<gene>
    <name evidence="3" type="ORF">Malapachy_0755</name>
</gene>
<proteinExistence type="predicted"/>
<dbReference type="GeneID" id="28727144"/>
<evidence type="ECO:0000313" key="3">
    <source>
        <dbReference type="EMBL" id="KOS14744.1"/>
    </source>
</evidence>
<dbReference type="InterPro" id="IPR027911">
    <property type="entry name" value="DUF4604"/>
</dbReference>
<feature type="compositionally biased region" description="Low complexity" evidence="1">
    <location>
        <begin position="65"/>
        <end position="82"/>
    </location>
</feature>
<dbReference type="VEuPathDB" id="FungiDB:Malapachy_0755"/>
<dbReference type="Pfam" id="PF15377">
    <property type="entry name" value="DUF4604"/>
    <property type="match status" value="1"/>
</dbReference>
<feature type="region of interest" description="Disordered" evidence="1">
    <location>
        <begin position="1"/>
        <end position="88"/>
    </location>
</feature>
<feature type="compositionally biased region" description="Basic and acidic residues" evidence="1">
    <location>
        <begin position="39"/>
        <end position="54"/>
    </location>
</feature>
<feature type="domain" description="DUF4604" evidence="2">
    <location>
        <begin position="18"/>
        <end position="121"/>
    </location>
</feature>
<dbReference type="EMBL" id="LGAV01000003">
    <property type="protein sequence ID" value="KOS14744.1"/>
    <property type="molecule type" value="Genomic_DNA"/>
</dbReference>
<dbReference type="AlphaFoldDB" id="A0A0M8MUS5"/>
<evidence type="ECO:0000256" key="1">
    <source>
        <dbReference type="SAM" id="MobiDB-lite"/>
    </source>
</evidence>
<comment type="caution">
    <text evidence="3">The sequence shown here is derived from an EMBL/GenBank/DDBJ whole genome shotgun (WGS) entry which is preliminary data.</text>
</comment>
<reference evidence="3 4" key="1">
    <citation type="submission" date="2015-07" db="EMBL/GenBank/DDBJ databases">
        <title>Draft Genome Sequence of Malassezia furfur CBS1878 and Malassezia pachydermatis CBS1879.</title>
        <authorList>
            <person name="Triana S."/>
            <person name="Ohm R."/>
            <person name="Gonzalez A."/>
            <person name="DeCock H."/>
            <person name="Restrepo S."/>
            <person name="Celis A."/>
        </authorList>
    </citation>
    <scope>NUCLEOTIDE SEQUENCE [LARGE SCALE GENOMIC DNA]</scope>
    <source>
        <strain evidence="3 4">CBS 1879</strain>
    </source>
</reference>
<evidence type="ECO:0000313" key="4">
    <source>
        <dbReference type="Proteomes" id="UP000037751"/>
    </source>
</evidence>
<sequence>MPPRRDEGPPMSAREARGLRYESETPKFLQQLHAQVHGTRFEAERSRPPSKADETDPVLSWLDPTGAATSSSSRASQSGGNTVDAYDSDNDLDYAQIVVLKEGKHLTEEQYQQTKQAAAHSPTSMQGTYFTKFHWY</sequence>
<organism evidence="3 4">
    <name type="scientific">Malassezia pachydermatis</name>
    <dbReference type="NCBI Taxonomy" id="77020"/>
    <lineage>
        <taxon>Eukaryota</taxon>
        <taxon>Fungi</taxon>
        <taxon>Dikarya</taxon>
        <taxon>Basidiomycota</taxon>
        <taxon>Ustilaginomycotina</taxon>
        <taxon>Malasseziomycetes</taxon>
        <taxon>Malasseziales</taxon>
        <taxon>Malasseziaceae</taxon>
        <taxon>Malassezia</taxon>
    </lineage>
</organism>
<dbReference type="RefSeq" id="XP_017992376.1">
    <property type="nucleotide sequence ID" value="XM_018135269.1"/>
</dbReference>
<name>A0A0M8MUS5_9BASI</name>
<dbReference type="Proteomes" id="UP000037751">
    <property type="component" value="Unassembled WGS sequence"/>
</dbReference>
<keyword evidence="4" id="KW-1185">Reference proteome</keyword>
<feature type="compositionally biased region" description="Basic and acidic residues" evidence="1">
    <location>
        <begin position="1"/>
        <end position="25"/>
    </location>
</feature>
<accession>A0A0M8MUS5</accession>
<evidence type="ECO:0000259" key="2">
    <source>
        <dbReference type="Pfam" id="PF15377"/>
    </source>
</evidence>
<dbReference type="OrthoDB" id="2553298at2759"/>